<dbReference type="OrthoDB" id="1394818at2759"/>
<dbReference type="Gene3D" id="3.80.10.10">
    <property type="entry name" value="Ribonuclease Inhibitor"/>
    <property type="match status" value="1"/>
</dbReference>
<organism evidence="3 4">
    <name type="scientific">Phytophthora megakarya</name>
    <dbReference type="NCBI Taxonomy" id="4795"/>
    <lineage>
        <taxon>Eukaryota</taxon>
        <taxon>Sar</taxon>
        <taxon>Stramenopiles</taxon>
        <taxon>Oomycota</taxon>
        <taxon>Peronosporomycetes</taxon>
        <taxon>Peronosporales</taxon>
        <taxon>Peronosporaceae</taxon>
        <taxon>Phytophthora</taxon>
    </lineage>
</organism>
<dbReference type="SUPFAM" id="SSF52058">
    <property type="entry name" value="L domain-like"/>
    <property type="match status" value="1"/>
</dbReference>
<evidence type="ECO:0000256" key="2">
    <source>
        <dbReference type="ARBA" id="ARBA00022737"/>
    </source>
</evidence>
<keyword evidence="2" id="KW-0677">Repeat</keyword>
<name>A0A225VVC2_9STRA</name>
<dbReference type="PANTHER" id="PTHR48051">
    <property type="match status" value="1"/>
</dbReference>
<dbReference type="AlphaFoldDB" id="A0A225VVC2"/>
<proteinExistence type="predicted"/>
<comment type="caution">
    <text evidence="3">The sequence shown here is derived from an EMBL/GenBank/DDBJ whole genome shotgun (WGS) entry which is preliminary data.</text>
</comment>
<evidence type="ECO:0000256" key="1">
    <source>
        <dbReference type="ARBA" id="ARBA00022614"/>
    </source>
</evidence>
<gene>
    <name evidence="3" type="ORF">PHMEG_00018023</name>
</gene>
<dbReference type="Pfam" id="PF00560">
    <property type="entry name" value="LRR_1"/>
    <property type="match status" value="1"/>
</dbReference>
<sequence>MSRRSVASQVDEAKKHGMLHLIQYQLTRVPPELFSNSISSGSSSGSSSGELAATLTRLDLSFNNLKGAQAIPDSIGSLTALRELYVNNNPNLTALPSSLVRCVKLQVIDASSSALDALPQQLGRLQHLRKIDIDDTPLQHRWEVKGHLLKKNEDDPLIFSLDDIVQAAATTTIGSPTKTIPTPCQQILRKLRRKDEREQLKQELFDLLRDKVYRIGRLDDSTTASAVLWATLRRVLKLFPQAIDIRSLLRNAERLFPQKFSIQNFEKLDATRIRREFDVLRTATERKKRAADLELKIRNLYFDRIDPTTVEGMVHQIYHHLPELSDIKFLIKYAPRLFPKEARDVNGEQIQRDLVALQQQFAQERAAAVEKLLVAVKTLYSDTEPDSVRALVDSVAALFKVRSFKTRAHIISCSHVHFPTEH</sequence>
<protein>
    <submittedName>
        <fullName evidence="3">Uncharacterized protein</fullName>
    </submittedName>
</protein>
<dbReference type="PANTHER" id="PTHR48051:SF1">
    <property type="entry name" value="RAS SUPPRESSOR PROTEIN 1"/>
    <property type="match status" value="1"/>
</dbReference>
<dbReference type="InterPro" id="IPR050216">
    <property type="entry name" value="LRR_domain-containing"/>
</dbReference>
<dbReference type="Proteomes" id="UP000198211">
    <property type="component" value="Unassembled WGS sequence"/>
</dbReference>
<dbReference type="InterPro" id="IPR032675">
    <property type="entry name" value="LRR_dom_sf"/>
</dbReference>
<evidence type="ECO:0000313" key="3">
    <source>
        <dbReference type="EMBL" id="OWZ09295.1"/>
    </source>
</evidence>
<dbReference type="STRING" id="4795.A0A225VVC2"/>
<keyword evidence="1" id="KW-0433">Leucine-rich repeat</keyword>
<dbReference type="EMBL" id="NBNE01002840">
    <property type="protein sequence ID" value="OWZ09295.1"/>
    <property type="molecule type" value="Genomic_DNA"/>
</dbReference>
<keyword evidence="4" id="KW-1185">Reference proteome</keyword>
<reference evidence="4" key="1">
    <citation type="submission" date="2017-03" db="EMBL/GenBank/DDBJ databases">
        <title>Phytopthora megakarya and P. palmivora, two closely related causual agents of cacao black pod achieved similar genome size and gene model numbers by different mechanisms.</title>
        <authorList>
            <person name="Ali S."/>
            <person name="Shao J."/>
            <person name="Larry D.J."/>
            <person name="Kronmiller B."/>
            <person name="Shen D."/>
            <person name="Strem M.D."/>
            <person name="Melnick R.L."/>
            <person name="Guiltinan M.J."/>
            <person name="Tyler B.M."/>
            <person name="Meinhardt L.W."/>
            <person name="Bailey B.A."/>
        </authorList>
    </citation>
    <scope>NUCLEOTIDE SEQUENCE [LARGE SCALE GENOMIC DNA]</scope>
    <source>
        <strain evidence="4">zdho120</strain>
    </source>
</reference>
<dbReference type="InterPro" id="IPR001611">
    <property type="entry name" value="Leu-rich_rpt"/>
</dbReference>
<dbReference type="GO" id="GO:0005737">
    <property type="term" value="C:cytoplasm"/>
    <property type="evidence" value="ECO:0007669"/>
    <property type="project" value="TreeGrafter"/>
</dbReference>
<evidence type="ECO:0000313" key="4">
    <source>
        <dbReference type="Proteomes" id="UP000198211"/>
    </source>
</evidence>
<accession>A0A225VVC2</accession>